<keyword evidence="18" id="KW-1185">Reference proteome</keyword>
<dbReference type="PROSITE" id="PS50968">
    <property type="entry name" value="BIOTINYL_LIPOYL"/>
    <property type="match status" value="1"/>
</dbReference>
<dbReference type="EMBL" id="CP001801">
    <property type="protein sequence ID" value="ACX95941.1"/>
    <property type="molecule type" value="Genomic_DNA"/>
</dbReference>
<dbReference type="InterPro" id="IPR001882">
    <property type="entry name" value="Biotin_BS"/>
</dbReference>
<dbReference type="Gene3D" id="3.30.470.20">
    <property type="entry name" value="ATP-grasp fold, B domain"/>
    <property type="match status" value="1"/>
</dbReference>
<dbReference type="GO" id="GO:0016787">
    <property type="term" value="F:hydrolase activity"/>
    <property type="evidence" value="ECO:0007669"/>
    <property type="project" value="UniProtKB-KW"/>
</dbReference>
<dbReference type="RefSeq" id="WP_012823977.1">
    <property type="nucleotide sequence ID" value="NC_013422.1"/>
</dbReference>
<dbReference type="GO" id="GO:0046872">
    <property type="term" value="F:metal ion binding"/>
    <property type="evidence" value="ECO:0007669"/>
    <property type="project" value="InterPro"/>
</dbReference>
<dbReference type="FunFam" id="3.40.50.20:FF:000010">
    <property type="entry name" value="Propionyl-CoA carboxylase subunit alpha"/>
    <property type="match status" value="1"/>
</dbReference>
<dbReference type="STRING" id="555778.Hneap_1105"/>
<accession>D0KZR8</accession>
<gene>
    <name evidence="17" type="ordered locus">Hneap_1105</name>
</gene>
<dbReference type="AlphaFoldDB" id="D0KZR8"/>
<dbReference type="Proteomes" id="UP000009102">
    <property type="component" value="Chromosome"/>
</dbReference>
<keyword evidence="9 13" id="KW-0067">ATP-binding</keyword>
<dbReference type="SUPFAM" id="SSF52440">
    <property type="entry name" value="PreATP-grasp domain"/>
    <property type="match status" value="1"/>
</dbReference>
<comment type="pathway">
    <text evidence="3">Lipid metabolism; malonyl-CoA biosynthesis; malonyl-CoA from acetyl-CoA: step 1/1.</text>
</comment>
<feature type="domain" description="ATP-grasp" evidence="15">
    <location>
        <begin position="133"/>
        <end position="330"/>
    </location>
</feature>
<dbReference type="SUPFAM" id="SSF51246">
    <property type="entry name" value="Rudiment single hybrid motif"/>
    <property type="match status" value="1"/>
</dbReference>
<dbReference type="InterPro" id="IPR005479">
    <property type="entry name" value="CPAse_ATP-bd"/>
</dbReference>
<dbReference type="InterPro" id="IPR011764">
    <property type="entry name" value="Biotin_carboxylation_dom"/>
</dbReference>
<organism evidence="17 18">
    <name type="scientific">Halothiobacillus neapolitanus (strain ATCC 23641 / DSM 15147 / CIP 104769 / NCIMB 8539 / c2)</name>
    <name type="common">Thiobacillus neapolitanus</name>
    <dbReference type="NCBI Taxonomy" id="555778"/>
    <lineage>
        <taxon>Bacteria</taxon>
        <taxon>Pseudomonadati</taxon>
        <taxon>Pseudomonadota</taxon>
        <taxon>Gammaproteobacteria</taxon>
        <taxon>Chromatiales</taxon>
        <taxon>Halothiobacillaceae</taxon>
        <taxon>Halothiobacillus</taxon>
    </lineage>
</organism>
<keyword evidence="8" id="KW-0378">Hydrolase</keyword>
<protein>
    <recommendedName>
        <fullName evidence="5">Biotin carboxylase</fullName>
    </recommendedName>
    <alternativeName>
        <fullName evidence="11">Acetyl-coenzyme A carboxylase biotin carboxylase subunit A</fullName>
    </alternativeName>
</protein>
<evidence type="ECO:0000259" key="14">
    <source>
        <dbReference type="PROSITE" id="PS50968"/>
    </source>
</evidence>
<dbReference type="Pfam" id="PF02682">
    <property type="entry name" value="CT_C_D"/>
    <property type="match status" value="1"/>
</dbReference>
<feature type="domain" description="Lipoyl-binding" evidence="14">
    <location>
        <begin position="1132"/>
        <end position="1205"/>
    </location>
</feature>
<dbReference type="HOGENOM" id="CLU_002162_0_1_6"/>
<dbReference type="InterPro" id="IPR000089">
    <property type="entry name" value="Biotin_lipoyl"/>
</dbReference>
<evidence type="ECO:0000256" key="8">
    <source>
        <dbReference type="ARBA" id="ARBA00022801"/>
    </source>
</evidence>
<dbReference type="InterPro" id="IPR011761">
    <property type="entry name" value="ATP-grasp"/>
</dbReference>
<evidence type="ECO:0000259" key="15">
    <source>
        <dbReference type="PROSITE" id="PS50975"/>
    </source>
</evidence>
<dbReference type="Gene3D" id="2.40.50.100">
    <property type="match status" value="1"/>
</dbReference>
<dbReference type="PROSITE" id="PS00866">
    <property type="entry name" value="CPSASE_1"/>
    <property type="match status" value="1"/>
</dbReference>
<dbReference type="Gene3D" id="2.40.100.10">
    <property type="entry name" value="Cyclophilin-like"/>
    <property type="match status" value="2"/>
</dbReference>
<dbReference type="InterPro" id="IPR050856">
    <property type="entry name" value="Biotin_carboxylase_complex"/>
</dbReference>
<dbReference type="InterPro" id="IPR011054">
    <property type="entry name" value="Rudment_hybrid_motif"/>
</dbReference>
<dbReference type="SUPFAM" id="SSF56059">
    <property type="entry name" value="Glutathione synthetase ATP-binding domain-like"/>
    <property type="match status" value="1"/>
</dbReference>
<dbReference type="PROSITE" id="PS00188">
    <property type="entry name" value="BIOTIN"/>
    <property type="match status" value="1"/>
</dbReference>
<dbReference type="PROSITE" id="PS50979">
    <property type="entry name" value="BC"/>
    <property type="match status" value="1"/>
</dbReference>
<comment type="cofactor">
    <cofactor evidence="1">
        <name>biotin</name>
        <dbReference type="ChEBI" id="CHEBI:57586"/>
    </cofactor>
</comment>
<evidence type="ECO:0000256" key="11">
    <source>
        <dbReference type="ARBA" id="ARBA00033786"/>
    </source>
</evidence>
<dbReference type="NCBIfam" id="TIGR02712">
    <property type="entry name" value="urea_carbox"/>
    <property type="match status" value="1"/>
</dbReference>
<dbReference type="NCBIfam" id="TIGR00724">
    <property type="entry name" value="urea_amlyse_rel"/>
    <property type="match status" value="1"/>
</dbReference>
<evidence type="ECO:0000259" key="16">
    <source>
        <dbReference type="PROSITE" id="PS50979"/>
    </source>
</evidence>
<dbReference type="Gene3D" id="3.30.1360.40">
    <property type="match status" value="1"/>
</dbReference>
<comment type="subunit">
    <text evidence="4">Acetyl-CoA carboxylase is a heterohexamer of biotin carboxyl carrier protein, biotin carboxylase and the two subunits of carboxyl transferase in a 2:2 complex.</text>
</comment>
<keyword evidence="10" id="KW-0092">Biotin</keyword>
<dbReference type="InterPro" id="IPR005482">
    <property type="entry name" value="Biotin_COase_C"/>
</dbReference>
<proteinExistence type="predicted"/>
<dbReference type="SMART" id="SM00797">
    <property type="entry name" value="AHS2"/>
    <property type="match status" value="1"/>
</dbReference>
<dbReference type="GO" id="GO:0004847">
    <property type="term" value="F:urea carboxylase activity"/>
    <property type="evidence" value="ECO:0007669"/>
    <property type="project" value="TreeGrafter"/>
</dbReference>
<dbReference type="Pfam" id="PF00364">
    <property type="entry name" value="Biotin_lipoyl"/>
    <property type="match status" value="1"/>
</dbReference>
<dbReference type="KEGG" id="hna:Hneap_1105"/>
<evidence type="ECO:0000256" key="10">
    <source>
        <dbReference type="ARBA" id="ARBA00023267"/>
    </source>
</evidence>
<dbReference type="InterPro" id="IPR029000">
    <property type="entry name" value="Cyclophilin-like_dom_sf"/>
</dbReference>
<dbReference type="PROSITE" id="PS50975">
    <property type="entry name" value="ATP_GRASP"/>
    <property type="match status" value="1"/>
</dbReference>
<dbReference type="SUPFAM" id="SSF50891">
    <property type="entry name" value="Cyclophilin-like"/>
    <property type="match status" value="2"/>
</dbReference>
<dbReference type="InterPro" id="IPR016185">
    <property type="entry name" value="PreATP-grasp_dom_sf"/>
</dbReference>
<evidence type="ECO:0000256" key="9">
    <source>
        <dbReference type="ARBA" id="ARBA00022840"/>
    </source>
</evidence>
<dbReference type="PANTHER" id="PTHR18866">
    <property type="entry name" value="CARBOXYLASE:PYRUVATE/ACETYL-COA/PROPIONYL-COA CARBOXYLASE"/>
    <property type="match status" value="1"/>
</dbReference>
<evidence type="ECO:0000313" key="18">
    <source>
        <dbReference type="Proteomes" id="UP000009102"/>
    </source>
</evidence>
<evidence type="ECO:0000256" key="4">
    <source>
        <dbReference type="ARBA" id="ARBA00011750"/>
    </source>
</evidence>
<evidence type="ECO:0000256" key="5">
    <source>
        <dbReference type="ARBA" id="ARBA00017242"/>
    </source>
</evidence>
<dbReference type="eggNOG" id="COG0439">
    <property type="taxonomic scope" value="Bacteria"/>
</dbReference>
<dbReference type="Pfam" id="PF00289">
    <property type="entry name" value="Biotin_carb_N"/>
    <property type="match status" value="1"/>
</dbReference>
<dbReference type="SMART" id="SM00796">
    <property type="entry name" value="AHS1"/>
    <property type="match status" value="1"/>
</dbReference>
<evidence type="ECO:0000256" key="2">
    <source>
        <dbReference type="ARBA" id="ARBA00003761"/>
    </source>
</evidence>
<dbReference type="SUPFAM" id="SSF51230">
    <property type="entry name" value="Single hybrid motif"/>
    <property type="match status" value="1"/>
</dbReference>
<dbReference type="InterPro" id="IPR003833">
    <property type="entry name" value="CT_C_D"/>
</dbReference>
<dbReference type="Pfam" id="PF02785">
    <property type="entry name" value="Biotin_carb_C"/>
    <property type="match status" value="1"/>
</dbReference>
<dbReference type="Pfam" id="PF02786">
    <property type="entry name" value="CPSase_L_D2"/>
    <property type="match status" value="1"/>
</dbReference>
<evidence type="ECO:0000256" key="3">
    <source>
        <dbReference type="ARBA" id="ARBA00004956"/>
    </source>
</evidence>
<dbReference type="GO" id="GO:0004075">
    <property type="term" value="F:biotin carboxylase activity"/>
    <property type="evidence" value="ECO:0007669"/>
    <property type="project" value="UniProtKB-EC"/>
</dbReference>
<comment type="catalytic activity">
    <reaction evidence="12">
        <text>N(6)-biotinyl-L-lysyl-[protein] + hydrogencarbonate + ATP = N(6)-carboxybiotinyl-L-lysyl-[protein] + ADP + phosphate + H(+)</text>
        <dbReference type="Rhea" id="RHEA:13501"/>
        <dbReference type="Rhea" id="RHEA-COMP:10505"/>
        <dbReference type="Rhea" id="RHEA-COMP:10506"/>
        <dbReference type="ChEBI" id="CHEBI:15378"/>
        <dbReference type="ChEBI" id="CHEBI:17544"/>
        <dbReference type="ChEBI" id="CHEBI:30616"/>
        <dbReference type="ChEBI" id="CHEBI:43474"/>
        <dbReference type="ChEBI" id="CHEBI:83144"/>
        <dbReference type="ChEBI" id="CHEBI:83145"/>
        <dbReference type="ChEBI" id="CHEBI:456216"/>
        <dbReference type="EC" id="6.3.4.14"/>
    </reaction>
</comment>
<dbReference type="SUPFAM" id="SSF160467">
    <property type="entry name" value="PH0987 N-terminal domain-like"/>
    <property type="match status" value="1"/>
</dbReference>
<dbReference type="Pfam" id="PF02626">
    <property type="entry name" value="CT_A_B"/>
    <property type="match status" value="1"/>
</dbReference>
<dbReference type="SMART" id="SM00878">
    <property type="entry name" value="Biotin_carb_C"/>
    <property type="match status" value="1"/>
</dbReference>
<dbReference type="eggNOG" id="COG2049">
    <property type="taxonomic scope" value="Bacteria"/>
</dbReference>
<evidence type="ECO:0000313" key="17">
    <source>
        <dbReference type="EMBL" id="ACX95941.1"/>
    </source>
</evidence>
<evidence type="ECO:0000256" key="13">
    <source>
        <dbReference type="PROSITE-ProRule" id="PRU00409"/>
    </source>
</evidence>
<keyword evidence="7 13" id="KW-0547">Nucleotide-binding</keyword>
<dbReference type="InterPro" id="IPR014084">
    <property type="entry name" value="Urea_COase"/>
</dbReference>
<dbReference type="GO" id="GO:0005524">
    <property type="term" value="F:ATP binding"/>
    <property type="evidence" value="ECO:0007669"/>
    <property type="project" value="UniProtKB-UniRule"/>
</dbReference>
<dbReference type="InterPro" id="IPR011053">
    <property type="entry name" value="Single_hybrid_motif"/>
</dbReference>
<keyword evidence="6" id="KW-0436">Ligase</keyword>
<comment type="function">
    <text evidence="2">This protein is a component of the acetyl coenzyme A carboxylase complex; first, biotin carboxylase catalyzes the carboxylation of the carrier protein and then the transcarboxylase transfers the carboxyl group to form malonyl-CoA.</text>
</comment>
<dbReference type="PANTHER" id="PTHR18866:SF128">
    <property type="entry name" value="UREA AMIDOLYASE"/>
    <property type="match status" value="1"/>
</dbReference>
<evidence type="ECO:0000256" key="1">
    <source>
        <dbReference type="ARBA" id="ARBA00001953"/>
    </source>
</evidence>
<name>D0KZR8_HALNC</name>
<evidence type="ECO:0000256" key="12">
    <source>
        <dbReference type="ARBA" id="ARBA00048600"/>
    </source>
</evidence>
<dbReference type="InterPro" id="IPR003778">
    <property type="entry name" value="CT_A_B"/>
</dbReference>
<dbReference type="PROSITE" id="PS00867">
    <property type="entry name" value="CPSASE_2"/>
    <property type="match status" value="1"/>
</dbReference>
<dbReference type="InterPro" id="IPR005481">
    <property type="entry name" value="BC-like_N"/>
</dbReference>
<feature type="domain" description="Biotin carboxylation" evidence="16">
    <location>
        <begin position="14"/>
        <end position="457"/>
    </location>
</feature>
<dbReference type="eggNOG" id="COG1984">
    <property type="taxonomic scope" value="Bacteria"/>
</dbReference>
<dbReference type="CDD" id="cd06850">
    <property type="entry name" value="biotinyl_domain"/>
    <property type="match status" value="1"/>
</dbReference>
<sequence length="1208" mass="131066">MPDVLMPNTMPNMMFDKVLIANRGEIVVRIARTLKKMGVTSVAIYSDSDADSPHIRACDEAIALGGQTAAESYLQADRILALAKTHGVQAIIPGYGFLSENADFAERCAHEGIAFIGPTPNQLREFGLKHRARELATAAKVPLAPGSDLLKDLPAALHEAERIGYPIMLKSTAGGGGIGLKRCADEPALIDAFEAVAGMGARFFGDGGVFVERFIDHARHVEVQIFGDGKGRVVALGERDCSLQRRNQKVIEETPAPNLPAKTRAAMLASAERLGESIAYQSAGTVEYIYDAPRDEFYFLEVNTRLQVEHPITEEVTGVDLIEWMVSLAAGVPFELSAPTPHGHAIEVRVYAEEPLRHFQPAPGQLSNVTLPDDKFVRVDTWVETSTTVPAQFDPMLAKIIVTGETRSKALSNLAEALAKTRFDGISTNLPFLRDLLSLPDFVAGTHSTGSIDHFLASGAYRPPAIEIIKPGTYTTVQDFPGRLGLWHIGVPPSGPMDDYALRLANRIVGNTPDMAGLECTLVGPSLKFHRDSMVAITGAEADIRLDDQNVQAGRPIAIEAGQTLSIGQVQSGARVYLAIRGGIDVPEYLGSRSTFALGKMGGHAGRILQVGDILPIGTATAAFAPKVADAALMPAYGNHWEIGVLYGPHGAPDYFMPEAIEQFFTTDWAVHYNSNRLGIRLSGPKLSWARSDGGEAGLHPSNIHDTEYAVGSINFTGDMPVILTRDGPSLGGFVCPATIVRAELWKVGQLKPGDTIRFIPISYAQARALEQAQDAAIDTLLSPHPPSFLQAELGQCILLDVPAQNNLPRMTIRQAGDGYVLLEYGENILDLALRLRVHALMQHLQTDPVPGILECSPGVRSLQIRYEPKRLTQSGLVARLADINQQLADVRTLSVDSRIVHLPMAFEDSATLDAVARYRQSVRDTAPWLPSNTEFIRRINGLPDIKAVTDTIYSASYMVLGLGDVYLGAPCAVPLDPRHRLLTSKYNPARTYTAEGTVGIGGVYMCIYGMDSPGGYQLVGRTLPIWNRRPAHPNFEAGKPWLLRFFDQVRFYPVSEAELTEMRSAFATGALDVKTEAVVFRLDEHEAFLAANQSSINEFKERQAVAYQAEVSLWQEDEGSLNIREAVLTETEVEGEPIAASISGNIWKLLVSPGEAVQAGQVVAIIEAMKMEFSVEAPRDGVIAQCACTPGQLVQMGQTLVTLEFPA</sequence>
<evidence type="ECO:0000256" key="7">
    <source>
        <dbReference type="ARBA" id="ARBA00022741"/>
    </source>
</evidence>
<reference evidence="17 18" key="1">
    <citation type="submission" date="2009-10" db="EMBL/GenBank/DDBJ databases">
        <title>Complete sequence of Halothiobacillus neapolitanus c2.</title>
        <authorList>
            <consortium name="US DOE Joint Genome Institute"/>
            <person name="Lucas S."/>
            <person name="Copeland A."/>
            <person name="Lapidus A."/>
            <person name="Glavina del Rio T."/>
            <person name="Tice H."/>
            <person name="Bruce D."/>
            <person name="Goodwin L."/>
            <person name="Pitluck S."/>
            <person name="Davenport K."/>
            <person name="Brettin T."/>
            <person name="Detter J.C."/>
            <person name="Han C."/>
            <person name="Tapia R."/>
            <person name="Larimer F."/>
            <person name="Land M."/>
            <person name="Hauser L."/>
            <person name="Kyrpides N."/>
            <person name="Mikhailova N."/>
            <person name="Kerfeld C."/>
            <person name="Cannon G."/>
            <person name="Heinhort S."/>
        </authorList>
    </citation>
    <scope>NUCLEOTIDE SEQUENCE [LARGE SCALE GENOMIC DNA]</scope>
    <source>
        <strain evidence="18">ATCC 23641 / c2</strain>
    </source>
</reference>
<evidence type="ECO:0000256" key="6">
    <source>
        <dbReference type="ARBA" id="ARBA00022598"/>
    </source>
</evidence>